<dbReference type="InterPro" id="IPR027267">
    <property type="entry name" value="AH/BAR_dom_sf"/>
</dbReference>
<dbReference type="InterPro" id="IPR001849">
    <property type="entry name" value="PH_domain"/>
</dbReference>
<evidence type="ECO:0000259" key="5">
    <source>
        <dbReference type="PROSITE" id="PS50002"/>
    </source>
</evidence>
<dbReference type="PROSITE" id="PS50238">
    <property type="entry name" value="RHOGAP"/>
    <property type="match status" value="1"/>
</dbReference>
<keyword evidence="1 3" id="KW-0728">SH3 domain</keyword>
<dbReference type="Pfam" id="PF14604">
    <property type="entry name" value="SH3_9"/>
    <property type="match status" value="1"/>
</dbReference>
<dbReference type="PANTHER" id="PTHR12552">
    <property type="entry name" value="OLIGOPHRENIN 1"/>
    <property type="match status" value="1"/>
</dbReference>
<dbReference type="PROSITE" id="PS50003">
    <property type="entry name" value="PH_DOMAIN"/>
    <property type="match status" value="1"/>
</dbReference>
<feature type="region of interest" description="Disordered" evidence="4">
    <location>
        <begin position="685"/>
        <end position="709"/>
    </location>
</feature>
<dbReference type="FunFam" id="1.10.555.10:FF:000006">
    <property type="entry name" value="Rho GTPase activating protein 26"/>
    <property type="match status" value="1"/>
</dbReference>
<reference evidence="8 9" key="1">
    <citation type="submission" date="2015-12" db="EMBL/GenBank/DDBJ databases">
        <title>Draft genome of the nematode, Onchocerca flexuosa.</title>
        <authorList>
            <person name="Mitreva M."/>
        </authorList>
    </citation>
    <scope>NUCLEOTIDE SEQUENCE [LARGE SCALE GENOMIC DNA]</scope>
    <source>
        <strain evidence="8">Red Deer</strain>
    </source>
</reference>
<dbReference type="OrthoDB" id="3183924at2759"/>
<feature type="domain" description="Rho-GAP" evidence="7">
    <location>
        <begin position="453"/>
        <end position="638"/>
    </location>
</feature>
<accession>A0A238BT58</accession>
<organism evidence="8 9">
    <name type="scientific">Onchocerca flexuosa</name>
    <dbReference type="NCBI Taxonomy" id="387005"/>
    <lineage>
        <taxon>Eukaryota</taxon>
        <taxon>Metazoa</taxon>
        <taxon>Ecdysozoa</taxon>
        <taxon>Nematoda</taxon>
        <taxon>Chromadorea</taxon>
        <taxon>Rhabditida</taxon>
        <taxon>Spirurina</taxon>
        <taxon>Spiruromorpha</taxon>
        <taxon>Filarioidea</taxon>
        <taxon>Onchocercidae</taxon>
        <taxon>Onchocerca</taxon>
    </lineage>
</organism>
<feature type="compositionally biased region" description="Polar residues" evidence="4">
    <location>
        <begin position="410"/>
        <end position="419"/>
    </location>
</feature>
<feature type="compositionally biased region" description="Polar residues" evidence="4">
    <location>
        <begin position="821"/>
        <end position="838"/>
    </location>
</feature>
<dbReference type="Pfam" id="PF16746">
    <property type="entry name" value="BAR_3"/>
    <property type="match status" value="1"/>
</dbReference>
<feature type="domain" description="PH" evidence="6">
    <location>
        <begin position="281"/>
        <end position="394"/>
    </location>
</feature>
<dbReference type="Proteomes" id="UP000242913">
    <property type="component" value="Unassembled WGS sequence"/>
</dbReference>
<dbReference type="Pfam" id="PF00169">
    <property type="entry name" value="PH"/>
    <property type="match status" value="1"/>
</dbReference>
<dbReference type="InterPro" id="IPR047234">
    <property type="entry name" value="GRAF_fam"/>
</dbReference>
<dbReference type="SMART" id="SM00324">
    <property type="entry name" value="RhoGAP"/>
    <property type="match status" value="1"/>
</dbReference>
<dbReference type="SUPFAM" id="SSF48350">
    <property type="entry name" value="GTPase activation domain, GAP"/>
    <property type="match status" value="1"/>
</dbReference>
<evidence type="ECO:0000256" key="1">
    <source>
        <dbReference type="ARBA" id="ARBA00022443"/>
    </source>
</evidence>
<feature type="compositionally biased region" description="Basic and acidic residues" evidence="4">
    <location>
        <begin position="791"/>
        <end position="818"/>
    </location>
</feature>
<dbReference type="InterPro" id="IPR004148">
    <property type="entry name" value="BAR_dom"/>
</dbReference>
<dbReference type="Gene3D" id="2.30.30.40">
    <property type="entry name" value="SH3 Domains"/>
    <property type="match status" value="1"/>
</dbReference>
<dbReference type="Gene3D" id="1.20.1270.60">
    <property type="entry name" value="Arfaptin homology (AH) domain/BAR domain"/>
    <property type="match status" value="1"/>
</dbReference>
<dbReference type="CDD" id="cd07602">
    <property type="entry name" value="BAR_RhoGAP_OPHN1-like"/>
    <property type="match status" value="1"/>
</dbReference>
<keyword evidence="2" id="KW-0343">GTPase activation</keyword>
<dbReference type="PROSITE" id="PS50002">
    <property type="entry name" value="SH3"/>
    <property type="match status" value="1"/>
</dbReference>
<dbReference type="PANTHER" id="PTHR12552:SF1">
    <property type="entry name" value="RHO GTPASE-ACTIVATING PROTEIN GRAF"/>
    <property type="match status" value="1"/>
</dbReference>
<protein>
    <recommendedName>
        <fullName evidence="10">Rho GTPase-activating protein 26</fullName>
    </recommendedName>
</protein>
<evidence type="ECO:0000313" key="9">
    <source>
        <dbReference type="Proteomes" id="UP000242913"/>
    </source>
</evidence>
<evidence type="ECO:0000259" key="7">
    <source>
        <dbReference type="PROSITE" id="PS50238"/>
    </source>
</evidence>
<dbReference type="InterPro" id="IPR047225">
    <property type="entry name" value="PH_GRAF"/>
</dbReference>
<dbReference type="InterPro" id="IPR001452">
    <property type="entry name" value="SH3_domain"/>
</dbReference>
<dbReference type="EMBL" id="KZ270019">
    <property type="protein sequence ID" value="OZC07875.1"/>
    <property type="molecule type" value="Genomic_DNA"/>
</dbReference>
<name>A0A238BT58_9BILA</name>
<dbReference type="Gene3D" id="2.30.29.30">
    <property type="entry name" value="Pleckstrin-homology domain (PH domain)/Phosphotyrosine-binding domain (PTB)"/>
    <property type="match status" value="1"/>
</dbReference>
<feature type="region of interest" description="Disordered" evidence="4">
    <location>
        <begin position="399"/>
        <end position="419"/>
    </location>
</feature>
<dbReference type="InterPro" id="IPR000198">
    <property type="entry name" value="RhoGAP_dom"/>
</dbReference>
<dbReference type="SUPFAM" id="SSF50044">
    <property type="entry name" value="SH3-domain"/>
    <property type="match status" value="1"/>
</dbReference>
<dbReference type="GO" id="GO:0007165">
    <property type="term" value="P:signal transduction"/>
    <property type="evidence" value="ECO:0007669"/>
    <property type="project" value="InterPro"/>
</dbReference>
<evidence type="ECO:0000313" key="8">
    <source>
        <dbReference type="EMBL" id="OZC07875.1"/>
    </source>
</evidence>
<dbReference type="SMART" id="SM00326">
    <property type="entry name" value="SH3"/>
    <property type="match status" value="1"/>
</dbReference>
<evidence type="ECO:0000256" key="4">
    <source>
        <dbReference type="SAM" id="MobiDB-lite"/>
    </source>
</evidence>
<dbReference type="InterPro" id="IPR036028">
    <property type="entry name" value="SH3-like_dom_sf"/>
</dbReference>
<dbReference type="Pfam" id="PF00620">
    <property type="entry name" value="RhoGAP"/>
    <property type="match status" value="1"/>
</dbReference>
<proteinExistence type="predicted"/>
<evidence type="ECO:0000259" key="6">
    <source>
        <dbReference type="PROSITE" id="PS50003"/>
    </source>
</evidence>
<evidence type="ECO:0000256" key="2">
    <source>
        <dbReference type="ARBA" id="ARBA00022468"/>
    </source>
</evidence>
<dbReference type="CDD" id="cd01249">
    <property type="entry name" value="BAR-PH_GRAF_family"/>
    <property type="match status" value="1"/>
</dbReference>
<evidence type="ECO:0000256" key="3">
    <source>
        <dbReference type="PROSITE-ProRule" id="PRU00192"/>
    </source>
</evidence>
<keyword evidence="9" id="KW-1185">Reference proteome</keyword>
<dbReference type="AlphaFoldDB" id="A0A238BT58"/>
<evidence type="ECO:0008006" key="10">
    <source>
        <dbReference type="Google" id="ProtNLM"/>
    </source>
</evidence>
<feature type="domain" description="SH3" evidence="5">
    <location>
        <begin position="966"/>
        <end position="1042"/>
    </location>
</feature>
<feature type="region of interest" description="Disordered" evidence="4">
    <location>
        <begin position="788"/>
        <end position="850"/>
    </location>
</feature>
<dbReference type="InterPro" id="IPR011993">
    <property type="entry name" value="PH-like_dom_sf"/>
</dbReference>
<dbReference type="GO" id="GO:0005096">
    <property type="term" value="F:GTPase activator activity"/>
    <property type="evidence" value="ECO:0007669"/>
    <property type="project" value="UniProtKB-KW"/>
</dbReference>
<dbReference type="GO" id="GO:0005737">
    <property type="term" value="C:cytoplasm"/>
    <property type="evidence" value="ECO:0007669"/>
    <property type="project" value="InterPro"/>
</dbReference>
<dbReference type="InterPro" id="IPR008936">
    <property type="entry name" value="Rho_GTPase_activation_prot"/>
</dbReference>
<sequence>MVLRPLEFADCLSDSPWFRQNLREHESVLEDAHKNIKNIETQCRELIHCTRKLSVAKRAFAKSLKEFKFVTIGSTQTDDERKIAECVSKFGDFISQIEDHREKIIEDSETHFIEPLRKFRIERIGKVLHDDKKRYEKESNKFYASLEKHLHLSTARKNDFKEADAQLDMQQRNFCSCSLDYVTAIQAVQERMKFEFVETLCSFVYSLFTFYHVGYVTHEDFKPFLSEVQSKVQKAKQSFEETKECYLQLKDKMLLNHLKNAVFQTGKSDNINENLTPRTVSSIKQGYIFAHEKKTIGRDVLSNRWTMYYCVYQKETRIFTMIPVNNTARTDMKGALGQSVSFKLKACIRRASDSIDKRFCFDVLAMDRTEQMTLQALSEEDRRQWLDAMDGREPIYLPKAGPPSSCLGKHTQSSGISSRLNRPSTTYNLTGGLKAVFCGSAFLPAFVLDECYAALDESGFEFVRKCIEAIKEKGMREQGLYRNCGVTSKVQKLMQIGLDKRRSMHDKLSFIDDEWEIKTLSSALKTFLRNLPEPLMTFDLHSHFINAAKMDSKTRVSYIHYFVYKLPQIHFEMLQIIIEHLKNVADLSSENLMTVGNLGVCFGPTLMRPKEETMAAIMDIKFCNVVVEVLIANYDLIFNNKPINVDSIPCPSKTSDQEELVIEDSSFGEATAFSKQQALSIVQEEKRSQIQAMPNSNKRPQTLASSTKCQRPPPIYDRVACCYADNSDSRFLFIIYFEDLNLNSSNRLTLAYGKPCTSAGTTPVTSTANNNLTCSASALTQNSAKCQVRQPSHESPVEHARDATERERRTQTVKKFAESWESLNSATSSSDPTSNEQFLHQHHPKTAQGRHFITSRTKLNTYAAAYNPFPSESSMRASNFSTGINNCCSGRHKISPLSMSNYHQHHCLEVSQPLTNINLPDGGDVAFDTVTDNIAVCSGTTPGTEMLSELRVSSLFTYTHPLGVLQSSRRVKTLYACTAGHNTELSFQPGQIITNGYFEHKHRIVFFIIIYTFYESKEDGWLIGTLNGKTGLIPANYVEPLP</sequence>
<dbReference type="SUPFAM" id="SSF50729">
    <property type="entry name" value="PH domain-like"/>
    <property type="match status" value="1"/>
</dbReference>
<feature type="compositionally biased region" description="Polar residues" evidence="4">
    <location>
        <begin position="689"/>
        <end position="709"/>
    </location>
</feature>
<dbReference type="Gene3D" id="1.10.555.10">
    <property type="entry name" value="Rho GTPase activation protein"/>
    <property type="match status" value="1"/>
</dbReference>
<gene>
    <name evidence="8" type="ORF">X798_05087</name>
</gene>
<dbReference type="SUPFAM" id="SSF103657">
    <property type="entry name" value="BAR/IMD domain-like"/>
    <property type="match status" value="1"/>
</dbReference>